<evidence type="ECO:0000313" key="13">
    <source>
        <dbReference type="Proteomes" id="UP000002383"/>
    </source>
</evidence>
<dbReference type="eggNOG" id="COG3031">
    <property type="taxonomic scope" value="Bacteria"/>
</dbReference>
<evidence type="ECO:0000256" key="10">
    <source>
        <dbReference type="SAM" id="Phobius"/>
    </source>
</evidence>
<evidence type="ECO:0000313" key="12">
    <source>
        <dbReference type="EMBL" id="ACL71323.1"/>
    </source>
</evidence>
<dbReference type="Gene3D" id="2.30.42.10">
    <property type="match status" value="1"/>
</dbReference>
<dbReference type="Pfam" id="PF11356">
    <property type="entry name" value="T2SSC"/>
    <property type="match status" value="1"/>
</dbReference>
<name>B8GU40_THISH</name>
<keyword evidence="6 10" id="KW-0812">Transmembrane</keyword>
<gene>
    <name evidence="12" type="ordered locus">Tgr7_0224</name>
</gene>
<dbReference type="EMBL" id="CP001339">
    <property type="protein sequence ID" value="ACL71323.1"/>
    <property type="molecule type" value="Genomic_DNA"/>
</dbReference>
<evidence type="ECO:0000256" key="4">
    <source>
        <dbReference type="ARBA" id="ARBA00022475"/>
    </source>
</evidence>
<proteinExistence type="inferred from homology"/>
<evidence type="ECO:0000256" key="7">
    <source>
        <dbReference type="ARBA" id="ARBA00022927"/>
    </source>
</evidence>
<comment type="subcellular location">
    <subcellularLocation>
        <location evidence="1">Cell inner membrane</location>
    </subcellularLocation>
</comment>
<evidence type="ECO:0000256" key="1">
    <source>
        <dbReference type="ARBA" id="ARBA00004533"/>
    </source>
</evidence>
<evidence type="ECO:0000256" key="9">
    <source>
        <dbReference type="ARBA" id="ARBA00023136"/>
    </source>
</evidence>
<evidence type="ECO:0000256" key="5">
    <source>
        <dbReference type="ARBA" id="ARBA00022519"/>
    </source>
</evidence>
<dbReference type="Proteomes" id="UP000002383">
    <property type="component" value="Chromosome"/>
</dbReference>
<dbReference type="OrthoDB" id="1491375at2"/>
<evidence type="ECO:0000256" key="8">
    <source>
        <dbReference type="ARBA" id="ARBA00022989"/>
    </source>
</evidence>
<sequence>MSLAQLPLGLATRFQERVNVTRLAGWVTVFLILLLAYALARLTWALLAPAPLVLPAPMVAPAQVAATGSAESPAASALARVAGLHLFGQAEVREEDAVAVPVDTPDTRLNLSLKGVVAATPVERGLALIADERGNERHYAVGAELPGGATLEQVHGDRVVLRRAGRFEQLRLPRDAPLSGEAPAVLVPEPMAQPGVQPGSISEDTRQQWLQDPRTLFDMVQAQPVMQDGSIRGFAISPRRDARAFRQAGLRPGDVVTSINGVTIAGMTDPAAMMEQLAGATELRLDIERNGRPESVVIQVGP</sequence>
<dbReference type="HOGENOM" id="CLU_068012_1_0_6"/>
<keyword evidence="9 10" id="KW-0472">Membrane</keyword>
<comment type="similarity">
    <text evidence="2">Belongs to the GSP C family.</text>
</comment>
<organism evidence="12 13">
    <name type="scientific">Thioalkalivibrio sulfidiphilus (strain HL-EbGR7)</name>
    <dbReference type="NCBI Taxonomy" id="396588"/>
    <lineage>
        <taxon>Bacteria</taxon>
        <taxon>Pseudomonadati</taxon>
        <taxon>Pseudomonadota</taxon>
        <taxon>Gammaproteobacteria</taxon>
        <taxon>Chromatiales</taxon>
        <taxon>Ectothiorhodospiraceae</taxon>
        <taxon>Thioalkalivibrio</taxon>
    </lineage>
</organism>
<keyword evidence="8 10" id="KW-1133">Transmembrane helix</keyword>
<dbReference type="GO" id="GO:0005886">
    <property type="term" value="C:plasma membrane"/>
    <property type="evidence" value="ECO:0007669"/>
    <property type="project" value="UniProtKB-SubCell"/>
</dbReference>
<feature type="transmembrane region" description="Helical" evidence="10">
    <location>
        <begin position="23"/>
        <end position="47"/>
    </location>
</feature>
<dbReference type="SUPFAM" id="SSF50156">
    <property type="entry name" value="PDZ domain-like"/>
    <property type="match status" value="1"/>
</dbReference>
<protein>
    <submittedName>
        <fullName evidence="12">General secretion pathway protein C</fullName>
    </submittedName>
</protein>
<dbReference type="Gene3D" id="2.30.30.830">
    <property type="match status" value="1"/>
</dbReference>
<keyword evidence="7" id="KW-0653">Protein transport</keyword>
<dbReference type="GO" id="GO:0015627">
    <property type="term" value="C:type II protein secretion system complex"/>
    <property type="evidence" value="ECO:0007669"/>
    <property type="project" value="InterPro"/>
</dbReference>
<dbReference type="KEGG" id="tgr:Tgr7_0224"/>
<dbReference type="InterPro" id="IPR001639">
    <property type="entry name" value="T2SS_protein-GspC"/>
</dbReference>
<dbReference type="STRING" id="396588.Tgr7_0224"/>
<keyword evidence="5" id="KW-0997">Cell inner membrane</keyword>
<evidence type="ECO:0000256" key="2">
    <source>
        <dbReference type="ARBA" id="ARBA00007986"/>
    </source>
</evidence>
<evidence type="ECO:0000256" key="3">
    <source>
        <dbReference type="ARBA" id="ARBA00022448"/>
    </source>
</evidence>
<feature type="domain" description="PDZ" evidence="11">
    <location>
        <begin position="244"/>
        <end position="291"/>
    </location>
</feature>
<accession>B8GU40</accession>
<keyword evidence="3" id="KW-0813">Transport</keyword>
<dbReference type="InterPro" id="IPR036034">
    <property type="entry name" value="PDZ_sf"/>
</dbReference>
<dbReference type="InterPro" id="IPR001478">
    <property type="entry name" value="PDZ"/>
</dbReference>
<dbReference type="NCBIfam" id="TIGR01713">
    <property type="entry name" value="typeII_sec_gspC"/>
    <property type="match status" value="1"/>
</dbReference>
<dbReference type="PROSITE" id="PS50106">
    <property type="entry name" value="PDZ"/>
    <property type="match status" value="1"/>
</dbReference>
<dbReference type="Pfam" id="PF17820">
    <property type="entry name" value="PDZ_6"/>
    <property type="match status" value="1"/>
</dbReference>
<dbReference type="RefSeq" id="WP_012636812.1">
    <property type="nucleotide sequence ID" value="NC_011901.1"/>
</dbReference>
<evidence type="ECO:0000256" key="6">
    <source>
        <dbReference type="ARBA" id="ARBA00022692"/>
    </source>
</evidence>
<dbReference type="InterPro" id="IPR024961">
    <property type="entry name" value="T2SS_GspC_N"/>
</dbReference>
<dbReference type="AlphaFoldDB" id="B8GU40"/>
<dbReference type="InterPro" id="IPR041489">
    <property type="entry name" value="PDZ_6"/>
</dbReference>
<keyword evidence="13" id="KW-1185">Reference proteome</keyword>
<keyword evidence="4" id="KW-1003">Cell membrane</keyword>
<evidence type="ECO:0000259" key="11">
    <source>
        <dbReference type="PROSITE" id="PS50106"/>
    </source>
</evidence>
<dbReference type="GO" id="GO:0015628">
    <property type="term" value="P:protein secretion by the type II secretion system"/>
    <property type="evidence" value="ECO:0007669"/>
    <property type="project" value="InterPro"/>
</dbReference>
<reference evidence="12 13" key="1">
    <citation type="journal article" date="2011" name="Stand. Genomic Sci.">
        <title>Complete genome sequence of 'Thioalkalivibrio sulfidophilus' HL-EbGr7.</title>
        <authorList>
            <person name="Muyzer G."/>
            <person name="Sorokin D.Y."/>
            <person name="Mavromatis K."/>
            <person name="Lapidus A."/>
            <person name="Clum A."/>
            <person name="Ivanova N."/>
            <person name="Pati A."/>
            <person name="d'Haeseleer P."/>
            <person name="Woyke T."/>
            <person name="Kyrpides N.C."/>
        </authorList>
    </citation>
    <scope>NUCLEOTIDE SEQUENCE [LARGE SCALE GENOMIC DNA]</scope>
    <source>
        <strain evidence="12 13">HL-EbGR7</strain>
    </source>
</reference>